<evidence type="ECO:0000256" key="8">
    <source>
        <dbReference type="ARBA" id="ARBA00022694"/>
    </source>
</evidence>
<comment type="similarity">
    <text evidence="2">Belongs to the type-B carboxylesterase/lipase family.</text>
</comment>
<dbReference type="RefSeq" id="XP_037222921.1">
    <property type="nucleotide sequence ID" value="XM_037360036.1"/>
</dbReference>
<dbReference type="Pfam" id="PF03481">
    <property type="entry name" value="Sua5_C"/>
    <property type="match status" value="1"/>
</dbReference>
<dbReference type="GeneID" id="59342552"/>
<dbReference type="InterPro" id="IPR038385">
    <property type="entry name" value="Sua5/YwlC_C"/>
</dbReference>
<evidence type="ECO:0000256" key="2">
    <source>
        <dbReference type="ARBA" id="ARBA00005964"/>
    </source>
</evidence>
<dbReference type="GO" id="GO:0061710">
    <property type="term" value="F:L-threonylcarbamoyladenylate synthase"/>
    <property type="evidence" value="ECO:0007669"/>
    <property type="project" value="UniProtKB-EC"/>
</dbReference>
<accession>A0A8H6T1T1</accession>
<feature type="domain" description="YrdC-like" evidence="16">
    <location>
        <begin position="531"/>
        <end position="724"/>
    </location>
</feature>
<evidence type="ECO:0000256" key="12">
    <source>
        <dbReference type="ARBA" id="ARBA00022840"/>
    </source>
</evidence>
<keyword evidence="12" id="KW-0067">ATP-binding</keyword>
<keyword evidence="7" id="KW-0808">Transferase</keyword>
<evidence type="ECO:0000256" key="5">
    <source>
        <dbReference type="ARBA" id="ARBA00015492"/>
    </source>
</evidence>
<evidence type="ECO:0000256" key="13">
    <source>
        <dbReference type="ARBA" id="ARBA00029774"/>
    </source>
</evidence>
<reference evidence="17" key="1">
    <citation type="submission" date="2020-05" db="EMBL/GenBank/DDBJ databases">
        <title>Mycena genomes resolve the evolution of fungal bioluminescence.</title>
        <authorList>
            <person name="Tsai I.J."/>
        </authorList>
    </citation>
    <scope>NUCLEOTIDE SEQUENCE</scope>
    <source>
        <strain evidence="17">171206Taipei</strain>
    </source>
</reference>
<dbReference type="OrthoDB" id="6846267at2759"/>
<dbReference type="InterPro" id="IPR017945">
    <property type="entry name" value="DHBP_synth_RibB-like_a/b_dom"/>
</dbReference>
<dbReference type="GO" id="GO:0002949">
    <property type="term" value="P:tRNA threonylcarbamoyladenosine modification"/>
    <property type="evidence" value="ECO:0007669"/>
    <property type="project" value="UniProtKB-ARBA"/>
</dbReference>
<dbReference type="Gene3D" id="3.40.50.1820">
    <property type="entry name" value="alpha/beta hydrolase"/>
    <property type="match status" value="1"/>
</dbReference>
<evidence type="ECO:0000256" key="11">
    <source>
        <dbReference type="ARBA" id="ARBA00022801"/>
    </source>
</evidence>
<keyword evidence="9" id="KW-0548">Nucleotidyltransferase</keyword>
<dbReference type="FunFam" id="3.90.870.10:FF:000008">
    <property type="entry name" value="Threonylcarbamoyl-AMP synthase"/>
    <property type="match status" value="1"/>
</dbReference>
<protein>
    <recommendedName>
        <fullName evidence="5">Threonylcarbamoyl-AMP synthase</fullName>
        <ecNumber evidence="4">2.7.7.87</ecNumber>
    </recommendedName>
    <alternativeName>
        <fullName evidence="13">L-threonylcarbamoyladenylate synthase</fullName>
    </alternativeName>
</protein>
<dbReference type="GO" id="GO:0003725">
    <property type="term" value="F:double-stranded RNA binding"/>
    <property type="evidence" value="ECO:0007669"/>
    <property type="project" value="InterPro"/>
</dbReference>
<dbReference type="EC" id="2.7.7.87" evidence="4"/>
<evidence type="ECO:0000256" key="15">
    <source>
        <dbReference type="ARBA" id="ARBA00056339"/>
    </source>
</evidence>
<evidence type="ECO:0000256" key="3">
    <source>
        <dbReference type="ARBA" id="ARBA00007663"/>
    </source>
</evidence>
<comment type="subcellular location">
    <subcellularLocation>
        <location evidence="1">Cytoplasm</location>
    </subcellularLocation>
</comment>
<dbReference type="Proteomes" id="UP000636479">
    <property type="component" value="Unassembled WGS sequence"/>
</dbReference>
<dbReference type="InterPro" id="IPR029058">
    <property type="entry name" value="AB_hydrolase_fold"/>
</dbReference>
<keyword evidence="11 17" id="KW-0378">Hydrolase</keyword>
<dbReference type="PROSITE" id="PS51163">
    <property type="entry name" value="YRDC"/>
    <property type="match status" value="1"/>
</dbReference>
<evidence type="ECO:0000256" key="10">
    <source>
        <dbReference type="ARBA" id="ARBA00022741"/>
    </source>
</evidence>
<evidence type="ECO:0000256" key="9">
    <source>
        <dbReference type="ARBA" id="ARBA00022695"/>
    </source>
</evidence>
<evidence type="ECO:0000256" key="1">
    <source>
        <dbReference type="ARBA" id="ARBA00004496"/>
    </source>
</evidence>
<comment type="function">
    <text evidence="15">Required for the formation of a threonylcarbamoyl group on adenosine at position 37 (t(6)A37) in tRNAs that read codons beginning with adenine. Likely catalyzes the conversion of L-threonine, HCO(3)(-)/CO(2) and ATP to give threonylcarbamoyl-AMP (TC-AMP) as the acyladenylate intermediate, with the release of diphosphate. Required for normal translation, by ensuring translation fidelity at the level of codon recognition, appropriate translation initiation selection and maintenance of reading frame. Also involved in telomere replication. Binds to single-stranded telomeric (ssTG) DNA and positively regulates telomere length.</text>
</comment>
<dbReference type="InterPro" id="IPR006070">
    <property type="entry name" value="Sua5-like_dom"/>
</dbReference>
<comment type="catalytic activity">
    <reaction evidence="14">
        <text>L-threonine + hydrogencarbonate + ATP = L-threonylcarbamoyladenylate + diphosphate + H2O</text>
        <dbReference type="Rhea" id="RHEA:36407"/>
        <dbReference type="ChEBI" id="CHEBI:15377"/>
        <dbReference type="ChEBI" id="CHEBI:17544"/>
        <dbReference type="ChEBI" id="CHEBI:30616"/>
        <dbReference type="ChEBI" id="CHEBI:33019"/>
        <dbReference type="ChEBI" id="CHEBI:57926"/>
        <dbReference type="ChEBI" id="CHEBI:73682"/>
        <dbReference type="EC" id="2.7.7.87"/>
    </reaction>
</comment>
<comment type="caution">
    <text evidence="17">The sequence shown here is derived from an EMBL/GenBank/DDBJ whole genome shotgun (WGS) entry which is preliminary data.</text>
</comment>
<dbReference type="GO" id="GO:0006450">
    <property type="term" value="P:regulation of translational fidelity"/>
    <property type="evidence" value="ECO:0007669"/>
    <property type="project" value="TreeGrafter"/>
</dbReference>
<evidence type="ECO:0000256" key="4">
    <source>
        <dbReference type="ARBA" id="ARBA00012584"/>
    </source>
</evidence>
<dbReference type="InterPro" id="IPR019826">
    <property type="entry name" value="Carboxylesterase_B_AS"/>
</dbReference>
<evidence type="ECO:0000313" key="17">
    <source>
        <dbReference type="EMBL" id="KAF7309471.1"/>
    </source>
</evidence>
<evidence type="ECO:0000256" key="6">
    <source>
        <dbReference type="ARBA" id="ARBA00022490"/>
    </source>
</evidence>
<name>A0A8H6T1T1_9AGAR</name>
<proteinExistence type="inferred from homology"/>
<dbReference type="Pfam" id="PF01300">
    <property type="entry name" value="Sua5_yciO_yrdC"/>
    <property type="match status" value="1"/>
</dbReference>
<dbReference type="GO" id="GO:0016787">
    <property type="term" value="F:hydrolase activity"/>
    <property type="evidence" value="ECO:0007669"/>
    <property type="project" value="UniProtKB-KW"/>
</dbReference>
<dbReference type="Pfam" id="PF00135">
    <property type="entry name" value="COesterase"/>
    <property type="match status" value="1"/>
</dbReference>
<dbReference type="GO" id="GO:0005737">
    <property type="term" value="C:cytoplasm"/>
    <property type="evidence" value="ECO:0007669"/>
    <property type="project" value="UniProtKB-SubCell"/>
</dbReference>
<dbReference type="PANTHER" id="PTHR17490:SF16">
    <property type="entry name" value="THREONYLCARBAMOYL-AMP SYNTHASE"/>
    <property type="match status" value="1"/>
</dbReference>
<dbReference type="InterPro" id="IPR002018">
    <property type="entry name" value="CarbesteraseB"/>
</dbReference>
<dbReference type="Gene3D" id="3.90.870.10">
    <property type="entry name" value="DHBP synthase"/>
    <property type="match status" value="1"/>
</dbReference>
<dbReference type="PANTHER" id="PTHR17490">
    <property type="entry name" value="SUA5"/>
    <property type="match status" value="1"/>
</dbReference>
<dbReference type="Gene3D" id="3.40.50.11030">
    <property type="entry name" value="Threonylcarbamoyl-AMP synthase, C-terminal domain"/>
    <property type="match status" value="1"/>
</dbReference>
<dbReference type="NCBIfam" id="TIGR00057">
    <property type="entry name" value="L-threonylcarbamoyladenylate synthase"/>
    <property type="match status" value="1"/>
</dbReference>
<keyword evidence="6" id="KW-0963">Cytoplasm</keyword>
<organism evidence="17 18">
    <name type="scientific">Mycena indigotica</name>
    <dbReference type="NCBI Taxonomy" id="2126181"/>
    <lineage>
        <taxon>Eukaryota</taxon>
        <taxon>Fungi</taxon>
        <taxon>Dikarya</taxon>
        <taxon>Basidiomycota</taxon>
        <taxon>Agaricomycotina</taxon>
        <taxon>Agaricomycetes</taxon>
        <taxon>Agaricomycetidae</taxon>
        <taxon>Agaricales</taxon>
        <taxon>Marasmiineae</taxon>
        <taxon>Mycenaceae</taxon>
        <taxon>Mycena</taxon>
    </lineage>
</organism>
<dbReference type="InterPro" id="IPR005145">
    <property type="entry name" value="Sua5_C"/>
</dbReference>
<dbReference type="GO" id="GO:0005524">
    <property type="term" value="F:ATP binding"/>
    <property type="evidence" value="ECO:0007669"/>
    <property type="project" value="UniProtKB-KW"/>
</dbReference>
<evidence type="ECO:0000313" key="18">
    <source>
        <dbReference type="Proteomes" id="UP000636479"/>
    </source>
</evidence>
<keyword evidence="18" id="KW-1185">Reference proteome</keyword>
<evidence type="ECO:0000256" key="7">
    <source>
        <dbReference type="ARBA" id="ARBA00022679"/>
    </source>
</evidence>
<keyword evidence="10" id="KW-0547">Nucleotide-binding</keyword>
<sequence>MSTQHLDEELRSTQRVPVETALGIVTGARAANGSAIFLEVPYALPPVRFQDPQPLPPDFRYQDKEYTRELSYCVQPKNDGQARGTRFEDKVGFGKPSENPLFLNIAAPPCFPETKGFPVKVYIHGGFLQYGSPHGLGSQAQYISAERSEVWVNIGYRLSVFGFLASDSPPISGNFGFKDQWLALLWIKENIISFGGDPENIEINGLSAGAHSVHQLLHFASHLPDGVSAPFSSAVLQSNAIVCAPRTPAELRPQFQALCNALHIDPFSTDALSQLQRLPADKIVNVIETDALGIEFGTFRGCWDGTWLPEKPNPMQWQRTGGFAHGLRAKGVKSIVIGDLTEEWYLYSIAHPVKTMSDVVMNLERYFSKDMVARLMEYYEKSPASVQKLFGDVLSDSQVHLPVRILARDLHDAGFPFLRYEIRWTPEQLRPEGYVTHGSDRALWAFRVPDLTEAQVEIARSWLARISEEVEAVESAGKPLRGPQDILALGEDRAIEWSEDSHCTRVLKCDPGSISFPASAASPSFSSSETQSALELAAHELVQNLRPVAFPTETVYGLGALALDASATSKIFSTKGRPADNPLIVHVSSFPMLQTLLPPEYILPATYTALIKHFWPGPLTLLFPCDPNTIPPIVTAGQPTVAIRMPSHPVARALIAVSNTPLAAPSANSSGKPSPTKAEHVYADLNGKISLILDGGACDVGLESTVVDGLQADGEIRVLRPGGVTVEDIERVLQLELESIPKVLVHKRDYRDEVLEAAPTTPGMKYRHYSPAVPVNLLCTLSTPPTDIKPVNFVSYLESLKTEGRATLKIGILSPTDSPLGKYSLPIDGFEWLRFPLGPSADPAKSAHLLFDGLLTLERQGADMILIEEIREEREGLAFMNRVRKAAGECVWLQVHG</sequence>
<dbReference type="GO" id="GO:0000049">
    <property type="term" value="F:tRNA binding"/>
    <property type="evidence" value="ECO:0007669"/>
    <property type="project" value="TreeGrafter"/>
</dbReference>
<comment type="similarity">
    <text evidence="3">Belongs to the SUA5 family.</text>
</comment>
<dbReference type="SUPFAM" id="SSF55821">
    <property type="entry name" value="YrdC/RibB"/>
    <property type="match status" value="1"/>
</dbReference>
<dbReference type="SUPFAM" id="SSF53474">
    <property type="entry name" value="alpha/beta-Hydrolases"/>
    <property type="match status" value="1"/>
</dbReference>
<keyword evidence="8" id="KW-0819">tRNA processing</keyword>
<dbReference type="InterPro" id="IPR050156">
    <property type="entry name" value="TC-AMP_synthase_SUA5"/>
</dbReference>
<evidence type="ECO:0000259" key="16">
    <source>
        <dbReference type="PROSITE" id="PS51163"/>
    </source>
</evidence>
<dbReference type="PROSITE" id="PS00122">
    <property type="entry name" value="CARBOXYLESTERASE_B_1"/>
    <property type="match status" value="1"/>
</dbReference>
<dbReference type="EMBL" id="JACAZF010000003">
    <property type="protein sequence ID" value="KAF7309471.1"/>
    <property type="molecule type" value="Genomic_DNA"/>
</dbReference>
<dbReference type="AlphaFoldDB" id="A0A8H6T1T1"/>
<evidence type="ECO:0000256" key="14">
    <source>
        <dbReference type="ARBA" id="ARBA00048366"/>
    </source>
</evidence>
<gene>
    <name evidence="17" type="ORF">MIND_00317900</name>
</gene>